<dbReference type="NCBIfam" id="TIGR00553">
    <property type="entry name" value="pabB"/>
    <property type="match status" value="1"/>
</dbReference>
<dbReference type="PANTHER" id="PTHR11236:SF50">
    <property type="entry name" value="AMINODEOXYCHORISMATE SYNTHASE COMPONENT 1"/>
    <property type="match status" value="1"/>
</dbReference>
<dbReference type="Pfam" id="PF00425">
    <property type="entry name" value="Chorismate_bind"/>
    <property type="match status" value="1"/>
</dbReference>
<evidence type="ECO:0000256" key="3">
    <source>
        <dbReference type="SAM" id="MobiDB-lite"/>
    </source>
</evidence>
<protein>
    <recommendedName>
        <fullName evidence="1">aminodeoxychorismate synthase</fullName>
        <ecNumber evidence="1">2.6.1.85</ecNumber>
    </recommendedName>
</protein>
<dbReference type="PRINTS" id="PR00095">
    <property type="entry name" value="ANTSNTHASEI"/>
</dbReference>
<dbReference type="GO" id="GO:0046820">
    <property type="term" value="F:4-amino-4-deoxychorismate synthase activity"/>
    <property type="evidence" value="ECO:0007669"/>
    <property type="project" value="UniProtKB-EC"/>
</dbReference>
<reference evidence="6" key="2">
    <citation type="submission" date="2023-01" db="EMBL/GenBank/DDBJ databases">
        <title>Draft genome sequence of Paraferrimonas sedimenticola strain NBRC 101628.</title>
        <authorList>
            <person name="Sun Q."/>
            <person name="Mori K."/>
        </authorList>
    </citation>
    <scope>NUCLEOTIDE SEQUENCE</scope>
    <source>
        <strain evidence="6">NBRC 101628</strain>
    </source>
</reference>
<comment type="caution">
    <text evidence="6">The sequence shown here is derived from an EMBL/GenBank/DDBJ whole genome shotgun (WGS) entry which is preliminary data.</text>
</comment>
<dbReference type="InterPro" id="IPR015890">
    <property type="entry name" value="Chorismate_C"/>
</dbReference>
<feature type="domain" description="Chorismate-utilising enzyme C-terminal" evidence="4">
    <location>
        <begin position="190"/>
        <end position="443"/>
    </location>
</feature>
<evidence type="ECO:0000256" key="2">
    <source>
        <dbReference type="ARBA" id="ARBA00022679"/>
    </source>
</evidence>
<dbReference type="Pfam" id="PF04715">
    <property type="entry name" value="Anth_synt_I_N"/>
    <property type="match status" value="1"/>
</dbReference>
<reference evidence="6" key="1">
    <citation type="journal article" date="2014" name="Int. J. Syst. Evol. Microbiol.">
        <title>Complete genome sequence of Corynebacterium casei LMG S-19264T (=DSM 44701T), isolated from a smear-ripened cheese.</title>
        <authorList>
            <consortium name="US DOE Joint Genome Institute (JGI-PGF)"/>
            <person name="Walter F."/>
            <person name="Albersmeier A."/>
            <person name="Kalinowski J."/>
            <person name="Ruckert C."/>
        </authorList>
    </citation>
    <scope>NUCLEOTIDE SEQUENCE</scope>
    <source>
        <strain evidence="6">NBRC 101628</strain>
    </source>
</reference>
<dbReference type="EC" id="2.6.1.85" evidence="1"/>
<evidence type="ECO:0000256" key="1">
    <source>
        <dbReference type="ARBA" id="ARBA00013139"/>
    </source>
</evidence>
<accession>A0AA37RWA5</accession>
<dbReference type="PANTHER" id="PTHR11236">
    <property type="entry name" value="AMINOBENZOATE/ANTHRANILATE SYNTHASE"/>
    <property type="match status" value="1"/>
</dbReference>
<feature type="domain" description="Anthranilate synthase component I N-terminal" evidence="5">
    <location>
        <begin position="15"/>
        <end position="151"/>
    </location>
</feature>
<keyword evidence="7" id="KW-1185">Reference proteome</keyword>
<evidence type="ECO:0000259" key="4">
    <source>
        <dbReference type="Pfam" id="PF00425"/>
    </source>
</evidence>
<dbReference type="InterPro" id="IPR019999">
    <property type="entry name" value="Anth_synth_I-like"/>
</dbReference>
<feature type="region of interest" description="Disordered" evidence="3">
    <location>
        <begin position="272"/>
        <end position="294"/>
    </location>
</feature>
<dbReference type="Gene3D" id="3.60.120.10">
    <property type="entry name" value="Anthranilate synthase"/>
    <property type="match status" value="1"/>
</dbReference>
<dbReference type="GO" id="GO:0000162">
    <property type="term" value="P:L-tryptophan biosynthetic process"/>
    <property type="evidence" value="ECO:0007669"/>
    <property type="project" value="TreeGrafter"/>
</dbReference>
<dbReference type="InterPro" id="IPR005802">
    <property type="entry name" value="ADC_synth_comp_1"/>
</dbReference>
<dbReference type="InterPro" id="IPR005801">
    <property type="entry name" value="ADC_synthase"/>
</dbReference>
<dbReference type="RefSeq" id="WP_095505141.1">
    <property type="nucleotide sequence ID" value="NZ_BSNC01000004.1"/>
</dbReference>
<keyword evidence="2" id="KW-0808">Transferase</keyword>
<organism evidence="6 7">
    <name type="scientific">Paraferrimonas sedimenticola</name>
    <dbReference type="NCBI Taxonomy" id="375674"/>
    <lineage>
        <taxon>Bacteria</taxon>
        <taxon>Pseudomonadati</taxon>
        <taxon>Pseudomonadota</taxon>
        <taxon>Gammaproteobacteria</taxon>
        <taxon>Alteromonadales</taxon>
        <taxon>Ferrimonadaceae</taxon>
        <taxon>Paraferrimonas</taxon>
    </lineage>
</organism>
<dbReference type="SUPFAM" id="SSF56322">
    <property type="entry name" value="ADC synthase"/>
    <property type="match status" value="1"/>
</dbReference>
<evidence type="ECO:0000259" key="5">
    <source>
        <dbReference type="Pfam" id="PF04715"/>
    </source>
</evidence>
<sequence length="458" mass="51019">MSNLIHQLSLKWPEQPLEWFAKLAHLPWAMLLDSSNAKHMDARYDIIVADPLATLVSKDGESRITQDSSRQVSNDDPFELLQGLLNDYFPTPISSALPFSGGSLGYFSYDLGRYCEQMPNTAARDIDTYDMAVGLYDWALIADHQLQTLTLVHCGCEQGLQSRARWLEQQVAPKLSPFCANGAWQLQQTQSQYNQSFEKIQQHLLSGDCYQINLTQRFELAYQGDEFEVYLRLREHNQAPFGGFIRLEDHAILSLSPERFIQAKGGWIETKPIKGTRPRFDEPDADQASASELANADKDRAENLMIVDLLRNDFGRVAGPGSVEVTKLFAIESFPAVHHLVSTIQAQLAPGLKPLDALRAAFPGGSITGAPKIRAMQIIEALEPSRRSVYCGSLGYVSQDGQMDTSICIRTLVAQQQTLYCWAGGGIVADSQMNAEYQETFDKVSKILPILAPVEGRD</sequence>
<gene>
    <name evidence="6" type="primary">pabB</name>
    <name evidence="6" type="ORF">GCM10007895_17320</name>
</gene>
<dbReference type="EMBL" id="BSNC01000004">
    <property type="protein sequence ID" value="GLP96426.1"/>
    <property type="molecule type" value="Genomic_DNA"/>
</dbReference>
<dbReference type="GO" id="GO:0009396">
    <property type="term" value="P:folic acid-containing compound biosynthetic process"/>
    <property type="evidence" value="ECO:0007669"/>
    <property type="project" value="InterPro"/>
</dbReference>
<dbReference type="AlphaFoldDB" id="A0AA37RWA5"/>
<evidence type="ECO:0000313" key="7">
    <source>
        <dbReference type="Proteomes" id="UP001161422"/>
    </source>
</evidence>
<dbReference type="Proteomes" id="UP001161422">
    <property type="component" value="Unassembled WGS sequence"/>
</dbReference>
<evidence type="ECO:0000313" key="6">
    <source>
        <dbReference type="EMBL" id="GLP96426.1"/>
    </source>
</evidence>
<dbReference type="InterPro" id="IPR006805">
    <property type="entry name" value="Anth_synth_I_N"/>
</dbReference>
<name>A0AA37RWA5_9GAMM</name>
<proteinExistence type="predicted"/>